<comment type="caution">
    <text evidence="3">The sequence shown here is derived from an EMBL/GenBank/DDBJ whole genome shotgun (WGS) entry which is preliminary data.</text>
</comment>
<dbReference type="EMBL" id="JAPQKH010000004">
    <property type="protein sequence ID" value="KAJ5100835.1"/>
    <property type="molecule type" value="Genomic_DNA"/>
</dbReference>
<dbReference type="AlphaFoldDB" id="A0A9W9FIJ3"/>
<feature type="coiled-coil region" evidence="1">
    <location>
        <begin position="86"/>
        <end position="138"/>
    </location>
</feature>
<feature type="compositionally biased region" description="Polar residues" evidence="2">
    <location>
        <begin position="200"/>
        <end position="209"/>
    </location>
</feature>
<evidence type="ECO:0000313" key="4">
    <source>
        <dbReference type="Proteomes" id="UP001149165"/>
    </source>
</evidence>
<protein>
    <submittedName>
        <fullName evidence="3">Uncharacterized protein</fullName>
    </submittedName>
</protein>
<sequence length="237" mass="26139">MARGNSYKRDQIGHQSQRARPVITKARSVSNVSIRSASPVSTVRGAKSGILKRHHSGSSAKDSRKHGKIDRQKCFDLLSEVQIEMEREADEQLARATSRFQEEKAQNVKMMEQIIAEKDSLSATNFRAEGEVARLKQELEAQALATQGQVSWSEIQSALYQAHSQLVSAATGLWSSIEAIQNRQLATFLPGSGTMDFNWPSPSGTSNFTGLDHLPSSYNTQSSQQDQQAINPALRPN</sequence>
<reference evidence="3" key="1">
    <citation type="submission" date="2022-11" db="EMBL/GenBank/DDBJ databases">
        <authorList>
            <person name="Petersen C."/>
        </authorList>
    </citation>
    <scope>NUCLEOTIDE SEQUENCE</scope>
    <source>
        <strain evidence="3">IBT 30069</strain>
    </source>
</reference>
<feature type="region of interest" description="Disordered" evidence="2">
    <location>
        <begin position="1"/>
        <end position="67"/>
    </location>
</feature>
<accession>A0A9W9FIJ3</accession>
<evidence type="ECO:0000313" key="3">
    <source>
        <dbReference type="EMBL" id="KAJ5100835.1"/>
    </source>
</evidence>
<evidence type="ECO:0000256" key="1">
    <source>
        <dbReference type="SAM" id="Coils"/>
    </source>
</evidence>
<keyword evidence="1" id="KW-0175">Coiled coil</keyword>
<proteinExistence type="predicted"/>
<feature type="region of interest" description="Disordered" evidence="2">
    <location>
        <begin position="199"/>
        <end position="237"/>
    </location>
</feature>
<gene>
    <name evidence="3" type="ORF">N7456_006887</name>
</gene>
<feature type="compositionally biased region" description="Polar residues" evidence="2">
    <location>
        <begin position="216"/>
        <end position="230"/>
    </location>
</feature>
<organism evidence="3 4">
    <name type="scientific">Penicillium angulare</name>
    <dbReference type="NCBI Taxonomy" id="116970"/>
    <lineage>
        <taxon>Eukaryota</taxon>
        <taxon>Fungi</taxon>
        <taxon>Dikarya</taxon>
        <taxon>Ascomycota</taxon>
        <taxon>Pezizomycotina</taxon>
        <taxon>Eurotiomycetes</taxon>
        <taxon>Eurotiomycetidae</taxon>
        <taxon>Eurotiales</taxon>
        <taxon>Aspergillaceae</taxon>
        <taxon>Penicillium</taxon>
    </lineage>
</organism>
<dbReference type="OrthoDB" id="4360605at2759"/>
<keyword evidence="4" id="KW-1185">Reference proteome</keyword>
<name>A0A9W9FIJ3_9EURO</name>
<feature type="compositionally biased region" description="Polar residues" evidence="2">
    <location>
        <begin position="27"/>
        <end position="41"/>
    </location>
</feature>
<evidence type="ECO:0000256" key="2">
    <source>
        <dbReference type="SAM" id="MobiDB-lite"/>
    </source>
</evidence>
<dbReference type="Proteomes" id="UP001149165">
    <property type="component" value="Unassembled WGS sequence"/>
</dbReference>
<reference evidence="3" key="2">
    <citation type="journal article" date="2023" name="IMA Fungus">
        <title>Comparative genomic study of the Penicillium genus elucidates a diverse pangenome and 15 lateral gene transfer events.</title>
        <authorList>
            <person name="Petersen C."/>
            <person name="Sorensen T."/>
            <person name="Nielsen M.R."/>
            <person name="Sondergaard T.E."/>
            <person name="Sorensen J.L."/>
            <person name="Fitzpatrick D.A."/>
            <person name="Frisvad J.C."/>
            <person name="Nielsen K.L."/>
        </authorList>
    </citation>
    <scope>NUCLEOTIDE SEQUENCE</scope>
    <source>
        <strain evidence="3">IBT 30069</strain>
    </source>
</reference>